<protein>
    <submittedName>
        <fullName evidence="2">Uncharacterized protein</fullName>
    </submittedName>
</protein>
<gene>
    <name evidence="2" type="ORF">ACFOPH_17615</name>
</gene>
<feature type="region of interest" description="Disordered" evidence="1">
    <location>
        <begin position="1"/>
        <end position="23"/>
    </location>
</feature>
<proteinExistence type="predicted"/>
<accession>A0ABV7PQ94</accession>
<sequence length="253" mass="29093">MSNREIGKTGSPRIVRSGRPKRGAKDKLMTVGWFHYVRLSLGETTTGAVARRVQTYCDTKGWVTEHVFSKRWYRYRDGAASPDAETLRRVEELAPGSAIFFSNGPWDLWLLLWQNRDHRWDQEAAQRLFAVKSDDIDSDWLLKAVGMWLTRFELAKVGATDDLLDGFYEAIFWALCRDNLKNPLLELGLWDLLVATIRERERENLRFDPVKLGELEAIALGSGVADPLRAYLEDPFGFFLRVSREMLETECSS</sequence>
<dbReference type="Proteomes" id="UP001595665">
    <property type="component" value="Unassembled WGS sequence"/>
</dbReference>
<dbReference type="RefSeq" id="WP_379736658.1">
    <property type="nucleotide sequence ID" value="NZ_JBHRVV010000001.1"/>
</dbReference>
<evidence type="ECO:0000256" key="1">
    <source>
        <dbReference type="SAM" id="MobiDB-lite"/>
    </source>
</evidence>
<evidence type="ECO:0000313" key="3">
    <source>
        <dbReference type="Proteomes" id="UP001595665"/>
    </source>
</evidence>
<dbReference type="EMBL" id="JBHRVV010000001">
    <property type="protein sequence ID" value="MFC3460052.1"/>
    <property type="molecule type" value="Genomic_DNA"/>
</dbReference>
<evidence type="ECO:0000313" key="2">
    <source>
        <dbReference type="EMBL" id="MFC3460052.1"/>
    </source>
</evidence>
<reference evidence="3" key="1">
    <citation type="journal article" date="2019" name="Int. J. Syst. Evol. Microbiol.">
        <title>The Global Catalogue of Microorganisms (GCM) 10K type strain sequencing project: providing services to taxonomists for standard genome sequencing and annotation.</title>
        <authorList>
            <consortium name="The Broad Institute Genomics Platform"/>
            <consortium name="The Broad Institute Genome Sequencing Center for Infectious Disease"/>
            <person name="Wu L."/>
            <person name="Ma J."/>
        </authorList>
    </citation>
    <scope>NUCLEOTIDE SEQUENCE [LARGE SCALE GENOMIC DNA]</scope>
    <source>
        <strain evidence="3">CCM 7480</strain>
    </source>
</reference>
<comment type="caution">
    <text evidence="2">The sequence shown here is derived from an EMBL/GenBank/DDBJ whole genome shotgun (WGS) entry which is preliminary data.</text>
</comment>
<keyword evidence="3" id="KW-1185">Reference proteome</keyword>
<organism evidence="2 3">
    <name type="scientific">Massilia haematophila</name>
    <dbReference type="NCBI Taxonomy" id="457923"/>
    <lineage>
        <taxon>Bacteria</taxon>
        <taxon>Pseudomonadati</taxon>
        <taxon>Pseudomonadota</taxon>
        <taxon>Betaproteobacteria</taxon>
        <taxon>Burkholderiales</taxon>
        <taxon>Oxalobacteraceae</taxon>
        <taxon>Telluria group</taxon>
        <taxon>Massilia</taxon>
    </lineage>
</organism>
<name>A0ABV7PQ94_9BURK</name>